<geneLocation type="plasmid" evidence="1 2">
    <name>pPN3F2_2</name>
</geneLocation>
<proteinExistence type="predicted"/>
<name>A0A6G9QQ07_9GAMM</name>
<reference evidence="1 2" key="1">
    <citation type="submission" date="2020-03" db="EMBL/GenBank/DDBJ databases">
        <title>Complete genome sequence of Shewanella sp.</title>
        <authorList>
            <person name="Kim Y.-S."/>
            <person name="Kim S.-J."/>
            <person name="Jung H.-K."/>
            <person name="Kim K.-H."/>
        </authorList>
    </citation>
    <scope>NUCLEOTIDE SEQUENCE [LARGE SCALE GENOMIC DNA]</scope>
    <source>
        <strain evidence="1 2">PN3F2</strain>
        <plasmid evidence="1 2">pPN3F2_2</plasmid>
    </source>
</reference>
<dbReference type="AlphaFoldDB" id="A0A6G9QQ07"/>
<organism evidence="1 2">
    <name type="scientific">Shewanella aestuarii</name>
    <dbReference type="NCBI Taxonomy" id="1028752"/>
    <lineage>
        <taxon>Bacteria</taxon>
        <taxon>Pseudomonadati</taxon>
        <taxon>Pseudomonadota</taxon>
        <taxon>Gammaproteobacteria</taxon>
        <taxon>Alteromonadales</taxon>
        <taxon>Shewanellaceae</taxon>
        <taxon>Shewanella</taxon>
    </lineage>
</organism>
<accession>A0A6G9QQ07</accession>
<evidence type="ECO:0000313" key="1">
    <source>
        <dbReference type="EMBL" id="QIR16646.1"/>
    </source>
</evidence>
<protein>
    <recommendedName>
        <fullName evidence="3">DUF2913 family protein</fullName>
    </recommendedName>
</protein>
<dbReference type="Proteomes" id="UP000502608">
    <property type="component" value="Plasmid pPN3F2_2"/>
</dbReference>
<sequence>MQDKYKSVISGFCRHNLISLYLHVAECGRHVPTKNRNAFLLKRFKDQYKLPINKPIKKEIKALIVKSSAIDLEKQLIALNSLVEDNEMLINAEEKWYEYLYQLQEDTGFKVESYNNQLMNEHEDAVFVIKDEIFENFQRNKTPGPMTLFIKTQTRDAEINEWLEKNCTALSIKSKERNANQTVVKLDFSDDKPTSLQ</sequence>
<keyword evidence="2" id="KW-1185">Reference proteome</keyword>
<gene>
    <name evidence="1" type="ORF">HBH39_19425</name>
</gene>
<dbReference type="KEGG" id="saes:HBH39_19425"/>
<evidence type="ECO:0000313" key="2">
    <source>
        <dbReference type="Proteomes" id="UP000502608"/>
    </source>
</evidence>
<dbReference type="EMBL" id="CP050315">
    <property type="protein sequence ID" value="QIR16646.1"/>
    <property type="molecule type" value="Genomic_DNA"/>
</dbReference>
<evidence type="ECO:0008006" key="3">
    <source>
        <dbReference type="Google" id="ProtNLM"/>
    </source>
</evidence>
<dbReference type="RefSeq" id="WP_167680474.1">
    <property type="nucleotide sequence ID" value="NZ_CP050315.1"/>
</dbReference>
<keyword evidence="1" id="KW-0614">Plasmid</keyword>